<feature type="non-terminal residue" evidence="3">
    <location>
        <position position="241"/>
    </location>
</feature>
<dbReference type="Proteomes" id="UP000244855">
    <property type="component" value="Unassembled WGS sequence"/>
</dbReference>
<dbReference type="InterPro" id="IPR056120">
    <property type="entry name" value="DUF7703"/>
</dbReference>
<evidence type="ECO:0000313" key="3">
    <source>
        <dbReference type="EMBL" id="PVH99929.1"/>
    </source>
</evidence>
<accession>A0A2V1DRH8</accession>
<keyword evidence="1" id="KW-0472">Membrane</keyword>
<dbReference type="OrthoDB" id="405906at2759"/>
<feature type="transmembrane region" description="Helical" evidence="1">
    <location>
        <begin position="103"/>
        <end position="125"/>
    </location>
</feature>
<evidence type="ECO:0000259" key="2">
    <source>
        <dbReference type="Pfam" id="PF24802"/>
    </source>
</evidence>
<gene>
    <name evidence="3" type="ORF">DM02DRAFT_509383</name>
</gene>
<feature type="transmembrane region" description="Helical" evidence="1">
    <location>
        <begin position="37"/>
        <end position="60"/>
    </location>
</feature>
<protein>
    <recommendedName>
        <fullName evidence="2">DUF7703 domain-containing protein</fullName>
    </recommendedName>
</protein>
<keyword evidence="1" id="KW-1133">Transmembrane helix</keyword>
<reference evidence="3 4" key="1">
    <citation type="journal article" date="2018" name="Sci. Rep.">
        <title>Comparative genomics provides insights into the lifestyle and reveals functional heterogeneity of dark septate endophytic fungi.</title>
        <authorList>
            <person name="Knapp D.G."/>
            <person name="Nemeth J.B."/>
            <person name="Barry K."/>
            <person name="Hainaut M."/>
            <person name="Henrissat B."/>
            <person name="Johnson J."/>
            <person name="Kuo A."/>
            <person name="Lim J.H.P."/>
            <person name="Lipzen A."/>
            <person name="Nolan M."/>
            <person name="Ohm R.A."/>
            <person name="Tamas L."/>
            <person name="Grigoriev I.V."/>
            <person name="Spatafora J.W."/>
            <person name="Nagy L.G."/>
            <person name="Kovacs G.M."/>
        </authorList>
    </citation>
    <scope>NUCLEOTIDE SEQUENCE [LARGE SCALE GENOMIC DNA]</scope>
    <source>
        <strain evidence="3 4">DSE2036</strain>
    </source>
</reference>
<feature type="transmembrane region" description="Helical" evidence="1">
    <location>
        <begin position="6"/>
        <end position="30"/>
    </location>
</feature>
<keyword evidence="4" id="KW-1185">Reference proteome</keyword>
<feature type="non-terminal residue" evidence="3">
    <location>
        <position position="1"/>
    </location>
</feature>
<feature type="transmembrane region" description="Helical" evidence="1">
    <location>
        <begin position="185"/>
        <end position="206"/>
    </location>
</feature>
<feature type="transmembrane region" description="Helical" evidence="1">
    <location>
        <begin position="145"/>
        <end position="164"/>
    </location>
</feature>
<evidence type="ECO:0000313" key="4">
    <source>
        <dbReference type="Proteomes" id="UP000244855"/>
    </source>
</evidence>
<evidence type="ECO:0000256" key="1">
    <source>
        <dbReference type="SAM" id="Phobius"/>
    </source>
</evidence>
<feature type="domain" description="DUF7703" evidence="2">
    <location>
        <begin position="5"/>
        <end position="235"/>
    </location>
</feature>
<dbReference type="PANTHER" id="PTHR37013:SF4">
    <property type="entry name" value="INTEGRAL MEMBRANE PROTEIN"/>
    <property type="match status" value="1"/>
</dbReference>
<dbReference type="AlphaFoldDB" id="A0A2V1DRH8"/>
<dbReference type="EMBL" id="KZ805382">
    <property type="protein sequence ID" value="PVH99929.1"/>
    <property type="molecule type" value="Genomic_DNA"/>
</dbReference>
<name>A0A2V1DRH8_9PLEO</name>
<proteinExistence type="predicted"/>
<sequence length="241" mass="27286">PLAISMTIAGMFAMACLNCAEIFFLIFYTFKRYNGLYFWSMLIAVVGTFLEAISNLFRLYKIGPNMLMATLLGVGWWGMVTGQSTALYSRLHLIVSNRRKTRAVLVMIIASFIFIQIPDVILWLGWNQNLHGFVLGFHIFERLQLVVIAVQETIISGLYIWEVGHGLKSVIALRGSEARAVVRELIIINALVILLDLSLITTVYTGHLNIQITYQPLVYSVKLKLEFIVLNKLVTVLSQRD</sequence>
<dbReference type="Pfam" id="PF24802">
    <property type="entry name" value="DUF7703"/>
    <property type="match status" value="1"/>
</dbReference>
<feature type="transmembrane region" description="Helical" evidence="1">
    <location>
        <begin position="66"/>
        <end position="91"/>
    </location>
</feature>
<dbReference type="PANTHER" id="PTHR37013">
    <property type="entry name" value="INTEGRAL MEMBRANE PROTEIN (AFU_ORTHOLOGUE AFUA_1G05950)-RELATED"/>
    <property type="match status" value="1"/>
</dbReference>
<organism evidence="3 4">
    <name type="scientific">Periconia macrospinosa</name>
    <dbReference type="NCBI Taxonomy" id="97972"/>
    <lineage>
        <taxon>Eukaryota</taxon>
        <taxon>Fungi</taxon>
        <taxon>Dikarya</taxon>
        <taxon>Ascomycota</taxon>
        <taxon>Pezizomycotina</taxon>
        <taxon>Dothideomycetes</taxon>
        <taxon>Pleosporomycetidae</taxon>
        <taxon>Pleosporales</taxon>
        <taxon>Massarineae</taxon>
        <taxon>Periconiaceae</taxon>
        <taxon>Periconia</taxon>
    </lineage>
</organism>
<keyword evidence="1" id="KW-0812">Transmembrane</keyword>